<name>A0ABX0SC27_9ACTN</name>
<organism evidence="2 3">
    <name type="scientific">Brooklawnia cerclae</name>
    <dbReference type="NCBI Taxonomy" id="349934"/>
    <lineage>
        <taxon>Bacteria</taxon>
        <taxon>Bacillati</taxon>
        <taxon>Actinomycetota</taxon>
        <taxon>Actinomycetes</taxon>
        <taxon>Propionibacteriales</taxon>
        <taxon>Propionibacteriaceae</taxon>
        <taxon>Brooklawnia</taxon>
    </lineage>
</organism>
<keyword evidence="3" id="KW-1185">Reference proteome</keyword>
<comment type="caution">
    <text evidence="2">The sequence shown here is derived from an EMBL/GenBank/DDBJ whole genome shotgun (WGS) entry which is preliminary data.</text>
</comment>
<dbReference type="EMBL" id="JAAMOZ010000001">
    <property type="protein sequence ID" value="NIH55938.1"/>
    <property type="molecule type" value="Genomic_DNA"/>
</dbReference>
<gene>
    <name evidence="2" type="ORF">FB473_000583</name>
</gene>
<protein>
    <recommendedName>
        <fullName evidence="4">DUF4367 domain-containing protein</fullName>
    </recommendedName>
</protein>
<evidence type="ECO:0000256" key="1">
    <source>
        <dbReference type="SAM" id="Phobius"/>
    </source>
</evidence>
<accession>A0ABX0SC27</accession>
<evidence type="ECO:0008006" key="4">
    <source>
        <dbReference type="Google" id="ProtNLM"/>
    </source>
</evidence>
<dbReference type="RefSeq" id="WP_167164679.1">
    <property type="nucleotide sequence ID" value="NZ_BAAAOO010000002.1"/>
</dbReference>
<reference evidence="2 3" key="1">
    <citation type="submission" date="2020-02" db="EMBL/GenBank/DDBJ databases">
        <title>Sequencing the genomes of 1000 actinobacteria strains.</title>
        <authorList>
            <person name="Klenk H.-P."/>
        </authorList>
    </citation>
    <scope>NUCLEOTIDE SEQUENCE [LARGE SCALE GENOMIC DNA]</scope>
    <source>
        <strain evidence="2 3">DSM 19609</strain>
    </source>
</reference>
<evidence type="ECO:0000313" key="3">
    <source>
        <dbReference type="Proteomes" id="UP000749311"/>
    </source>
</evidence>
<keyword evidence="1" id="KW-0472">Membrane</keyword>
<feature type="transmembrane region" description="Helical" evidence="1">
    <location>
        <begin position="52"/>
        <end position="70"/>
    </location>
</feature>
<keyword evidence="1" id="KW-1133">Transmembrane helix</keyword>
<keyword evidence="1" id="KW-0812">Transmembrane</keyword>
<dbReference type="Proteomes" id="UP000749311">
    <property type="component" value="Unassembled WGS sequence"/>
</dbReference>
<proteinExistence type="predicted"/>
<evidence type="ECO:0000313" key="2">
    <source>
        <dbReference type="EMBL" id="NIH55938.1"/>
    </source>
</evidence>
<sequence>MIDDVEILREYGPQGPALTKSVEDAALSALLDEMRQPGASQASARRRPAWRVALPMLAFLTVITCVLATFQMGTSIPATAAPLIQAEAPTFPLTIEALPAEFPNPTFNKDSDWEAVFYRAEGRDLALFVATTAEPLIDARTVTVGDRDFVIGQNSYDQVPVVRWTLSTGKIASLNGREGFGPDELLPIAASTSENPVAISPALTVLPEGWQPITWKTDVTTYAASSGEELTVMAETSELDAPSFSDVVETTVQGNPAELGRSAMGSGAWTIAGTTSNGKGFTILADQGFEANRLVEIAQSVQIS</sequence>